<keyword evidence="2" id="KW-1185">Reference proteome</keyword>
<accession>A0AAV4U5Z1</accession>
<gene>
    <name evidence="1" type="ORF">CEXT_484041</name>
</gene>
<dbReference type="EMBL" id="BPLR01012327">
    <property type="protein sequence ID" value="GIY53170.1"/>
    <property type="molecule type" value="Genomic_DNA"/>
</dbReference>
<comment type="caution">
    <text evidence="1">The sequence shown here is derived from an EMBL/GenBank/DDBJ whole genome shotgun (WGS) entry which is preliminary data.</text>
</comment>
<proteinExistence type="predicted"/>
<dbReference type="Proteomes" id="UP001054945">
    <property type="component" value="Unassembled WGS sequence"/>
</dbReference>
<dbReference type="AlphaFoldDB" id="A0AAV4U5Z1"/>
<reference evidence="1 2" key="1">
    <citation type="submission" date="2021-06" db="EMBL/GenBank/DDBJ databases">
        <title>Caerostris extrusa draft genome.</title>
        <authorList>
            <person name="Kono N."/>
            <person name="Arakawa K."/>
        </authorList>
    </citation>
    <scope>NUCLEOTIDE SEQUENCE [LARGE SCALE GENOMIC DNA]</scope>
</reference>
<sequence>MDEGSCIASVYQTRTKRSLQPLSYRVPIAHLWRFQFTRVKIENDTALIILSASKVQLFLDDFAVNMEFRLGHRN</sequence>
<protein>
    <submittedName>
        <fullName evidence="1">Uncharacterized protein</fullName>
    </submittedName>
</protein>
<organism evidence="1 2">
    <name type="scientific">Caerostris extrusa</name>
    <name type="common">Bark spider</name>
    <name type="synonym">Caerostris bankana</name>
    <dbReference type="NCBI Taxonomy" id="172846"/>
    <lineage>
        <taxon>Eukaryota</taxon>
        <taxon>Metazoa</taxon>
        <taxon>Ecdysozoa</taxon>
        <taxon>Arthropoda</taxon>
        <taxon>Chelicerata</taxon>
        <taxon>Arachnida</taxon>
        <taxon>Araneae</taxon>
        <taxon>Araneomorphae</taxon>
        <taxon>Entelegynae</taxon>
        <taxon>Araneoidea</taxon>
        <taxon>Araneidae</taxon>
        <taxon>Caerostris</taxon>
    </lineage>
</organism>
<evidence type="ECO:0000313" key="1">
    <source>
        <dbReference type="EMBL" id="GIY53170.1"/>
    </source>
</evidence>
<evidence type="ECO:0000313" key="2">
    <source>
        <dbReference type="Proteomes" id="UP001054945"/>
    </source>
</evidence>
<name>A0AAV4U5Z1_CAEEX</name>